<evidence type="ECO:0000313" key="3">
    <source>
        <dbReference type="Proteomes" id="UP001139451"/>
    </source>
</evidence>
<evidence type="ECO:0008006" key="4">
    <source>
        <dbReference type="Google" id="ProtNLM"/>
    </source>
</evidence>
<comment type="caution">
    <text evidence="2">The sequence shown here is derived from an EMBL/GenBank/DDBJ whole genome shotgun (WGS) entry which is preliminary data.</text>
</comment>
<dbReference type="EMBL" id="JAMLDX010000013">
    <property type="protein sequence ID" value="MCP3731880.1"/>
    <property type="molecule type" value="Genomic_DNA"/>
</dbReference>
<feature type="chain" id="PRO_5040773263" description="UrcA family protein" evidence="1">
    <location>
        <begin position="31"/>
        <end position="114"/>
    </location>
</feature>
<evidence type="ECO:0000256" key="1">
    <source>
        <dbReference type="SAM" id="SignalP"/>
    </source>
</evidence>
<sequence length="114" mass="11782">MSKGGAGRVRGIVVAAAAVAGLLASAPATAQDVHNEIIQRLDRIEKLLRAGPSGGESSEGVRSIADFYCSPSRDCGDRAKVFCVKAGFSAGVVSRTERAGYSGDVRALEVTCVR</sequence>
<proteinExistence type="predicted"/>
<protein>
    <recommendedName>
        <fullName evidence="4">UrcA family protein</fullName>
    </recommendedName>
</protein>
<dbReference type="Proteomes" id="UP001139451">
    <property type="component" value="Unassembled WGS sequence"/>
</dbReference>
<name>A0A9X2HTW9_9SPHN</name>
<accession>A0A9X2HTW9</accession>
<dbReference type="RefSeq" id="WP_254294830.1">
    <property type="nucleotide sequence ID" value="NZ_JAMLDX010000013.1"/>
</dbReference>
<keyword evidence="3" id="KW-1185">Reference proteome</keyword>
<gene>
    <name evidence="2" type="ORF">M9978_15755</name>
</gene>
<reference evidence="2" key="1">
    <citation type="submission" date="2022-05" db="EMBL/GenBank/DDBJ databases">
        <title>Sphingomonas sp. strain MG17 Genome sequencing and assembly.</title>
        <authorList>
            <person name="Kim I."/>
        </authorList>
    </citation>
    <scope>NUCLEOTIDE SEQUENCE</scope>
    <source>
        <strain evidence="2">MG17</strain>
    </source>
</reference>
<dbReference type="AlphaFoldDB" id="A0A9X2HTW9"/>
<feature type="signal peptide" evidence="1">
    <location>
        <begin position="1"/>
        <end position="30"/>
    </location>
</feature>
<evidence type="ECO:0000313" key="2">
    <source>
        <dbReference type="EMBL" id="MCP3731880.1"/>
    </source>
</evidence>
<organism evidence="2 3">
    <name type="scientific">Sphingomonas tagetis</name>
    <dbReference type="NCBI Taxonomy" id="2949092"/>
    <lineage>
        <taxon>Bacteria</taxon>
        <taxon>Pseudomonadati</taxon>
        <taxon>Pseudomonadota</taxon>
        <taxon>Alphaproteobacteria</taxon>
        <taxon>Sphingomonadales</taxon>
        <taxon>Sphingomonadaceae</taxon>
        <taxon>Sphingomonas</taxon>
    </lineage>
</organism>
<keyword evidence="1" id="KW-0732">Signal</keyword>